<dbReference type="RefSeq" id="WP_104897565.1">
    <property type="nucleotide sequence ID" value="NZ_CP031419.1"/>
</dbReference>
<reference evidence="2" key="1">
    <citation type="submission" date="2015-03" db="EMBL/GenBank/DDBJ databases">
        <authorList>
            <consortium name="Pathogen Informatics"/>
        </authorList>
    </citation>
    <scope>NUCLEOTIDE SEQUENCE [LARGE SCALE GENOMIC DNA]</scope>
    <source>
        <strain evidence="2">NCTC11134</strain>
        <plasmid evidence="2">4</plasmid>
    </source>
</reference>
<dbReference type="Proteomes" id="UP000057820">
    <property type="component" value="Plasmid 4"/>
</dbReference>
<dbReference type="InterPro" id="IPR025350">
    <property type="entry name" value="DUF4254"/>
</dbReference>
<gene>
    <name evidence="1" type="ORF">ERS450000_06120</name>
</gene>
<keyword evidence="1" id="KW-0614">Plasmid</keyword>
<sequence length="171" mass="18178">MTSDGPMHAARIPSSTTLIHTIRGLLLVSRPHPMLDAAGELGALHAARLSGGGERADQIDMHRLRLVRAIDRYIALVTPVAAPGARRHTETVGAVVDRIANWCALAYTPDIAATGSEVHFAEVHAAQLAGGLDDLVADLLTGRCTVPTVYTIPIHQDAFGIRLATRCQRPG</sequence>
<dbReference type="KEGG" id="nfr:ERS450000_06120"/>
<dbReference type="EMBL" id="LN868941">
    <property type="protein sequence ID" value="CRY84578.1"/>
    <property type="molecule type" value="Genomic_DNA"/>
</dbReference>
<geneLocation type="plasmid" evidence="1">
    <name>4</name>
</geneLocation>
<evidence type="ECO:0000313" key="2">
    <source>
        <dbReference type="Proteomes" id="UP000057820"/>
    </source>
</evidence>
<dbReference type="Pfam" id="PF14063">
    <property type="entry name" value="DUF4254"/>
    <property type="match status" value="1"/>
</dbReference>
<name>A0A0H5PAZ4_NOCFR</name>
<organism evidence="1 2">
    <name type="scientific">Nocardia farcinica</name>
    <dbReference type="NCBI Taxonomy" id="37329"/>
    <lineage>
        <taxon>Bacteria</taxon>
        <taxon>Bacillati</taxon>
        <taxon>Actinomycetota</taxon>
        <taxon>Actinomycetes</taxon>
        <taxon>Mycobacteriales</taxon>
        <taxon>Nocardiaceae</taxon>
        <taxon>Nocardia</taxon>
    </lineage>
</organism>
<dbReference type="AlphaFoldDB" id="A0A0H5PAZ4"/>
<protein>
    <submittedName>
        <fullName evidence="1">Uncharacterized protein</fullName>
    </submittedName>
</protein>
<evidence type="ECO:0000313" key="1">
    <source>
        <dbReference type="EMBL" id="CRY84578.1"/>
    </source>
</evidence>
<dbReference type="GeneID" id="57066952"/>
<proteinExistence type="predicted"/>
<accession>A0A0H5PAZ4</accession>